<evidence type="ECO:0000313" key="9">
    <source>
        <dbReference type="Proteomes" id="UP000187439"/>
    </source>
</evidence>
<reference evidence="8 9" key="1">
    <citation type="submission" date="2016-10" db="EMBL/GenBank/DDBJ databases">
        <title>Paenibacillus species isolates.</title>
        <authorList>
            <person name="Beno S.M."/>
        </authorList>
    </citation>
    <scope>NUCLEOTIDE SEQUENCE [LARGE SCALE GENOMIC DNA]</scope>
    <source>
        <strain evidence="8 9">FSL H7-0710</strain>
    </source>
</reference>
<dbReference type="SUPFAM" id="SSF52172">
    <property type="entry name" value="CheY-like"/>
    <property type="match status" value="1"/>
</dbReference>
<evidence type="ECO:0000256" key="3">
    <source>
        <dbReference type="ARBA" id="ARBA00023125"/>
    </source>
</evidence>
<dbReference type="InterPro" id="IPR000792">
    <property type="entry name" value="Tscrpt_reg_LuxR_C"/>
</dbReference>
<protein>
    <recommendedName>
        <fullName evidence="10">DNA-binding response regulator</fullName>
    </recommendedName>
</protein>
<dbReference type="Pfam" id="PF00196">
    <property type="entry name" value="GerE"/>
    <property type="match status" value="1"/>
</dbReference>
<dbReference type="CDD" id="cd17535">
    <property type="entry name" value="REC_NarL-like"/>
    <property type="match status" value="1"/>
</dbReference>
<dbReference type="InterPro" id="IPR039420">
    <property type="entry name" value="WalR-like"/>
</dbReference>
<sequence>MTIRLLIVDDHEILLRGLMLLIDGQQDLEVVGTADNGEEAIEKTLKLRPDIVLMDICMPVMDGLTATRKIRKLMPEVEVLILTMLDESDHLEEILESGASGYLLKTYGETEFFSAIHSVYSHLPYLYPHAMKHLMKNQPEVSKSTKTSKKKVSLNQSILSAREQEVLVLLSKGFYNKEIADKLFISVKTVESHKSKIMAKLQLFTRHELVSYAESNGLLNRKSDGD</sequence>
<keyword evidence="3" id="KW-0238">DNA-binding</keyword>
<evidence type="ECO:0000256" key="2">
    <source>
        <dbReference type="ARBA" id="ARBA00023015"/>
    </source>
</evidence>
<gene>
    <name evidence="8" type="ORF">BSK52_12545</name>
</gene>
<evidence type="ECO:0000256" key="1">
    <source>
        <dbReference type="ARBA" id="ARBA00022553"/>
    </source>
</evidence>
<dbReference type="Pfam" id="PF00072">
    <property type="entry name" value="Response_reg"/>
    <property type="match status" value="1"/>
</dbReference>
<dbReference type="Proteomes" id="UP000187439">
    <property type="component" value="Unassembled WGS sequence"/>
</dbReference>
<evidence type="ECO:0000259" key="7">
    <source>
        <dbReference type="PROSITE" id="PS50110"/>
    </source>
</evidence>
<keyword evidence="2" id="KW-0805">Transcription regulation</keyword>
<dbReference type="InterPro" id="IPR016032">
    <property type="entry name" value="Sig_transdc_resp-reg_C-effctor"/>
</dbReference>
<dbReference type="PANTHER" id="PTHR43214:SF43">
    <property type="entry name" value="TWO-COMPONENT RESPONSE REGULATOR"/>
    <property type="match status" value="1"/>
</dbReference>
<feature type="domain" description="HTH luxR-type" evidence="6">
    <location>
        <begin position="152"/>
        <end position="217"/>
    </location>
</feature>
<dbReference type="SUPFAM" id="SSF46894">
    <property type="entry name" value="C-terminal effector domain of the bipartite response regulators"/>
    <property type="match status" value="1"/>
</dbReference>
<dbReference type="InterPro" id="IPR058245">
    <property type="entry name" value="NreC/VraR/RcsB-like_REC"/>
</dbReference>
<evidence type="ECO:0000256" key="4">
    <source>
        <dbReference type="ARBA" id="ARBA00023163"/>
    </source>
</evidence>
<dbReference type="Gene3D" id="3.40.50.2300">
    <property type="match status" value="1"/>
</dbReference>
<dbReference type="PROSITE" id="PS50043">
    <property type="entry name" value="HTH_LUXR_2"/>
    <property type="match status" value="1"/>
</dbReference>
<dbReference type="PROSITE" id="PS50110">
    <property type="entry name" value="RESPONSE_REGULATORY"/>
    <property type="match status" value="1"/>
</dbReference>
<dbReference type="SMART" id="SM00448">
    <property type="entry name" value="REC"/>
    <property type="match status" value="1"/>
</dbReference>
<keyword evidence="1 5" id="KW-0597">Phosphoprotein</keyword>
<organism evidence="8 9">
    <name type="scientific">Paenibacillus odorifer</name>
    <dbReference type="NCBI Taxonomy" id="189426"/>
    <lineage>
        <taxon>Bacteria</taxon>
        <taxon>Bacillati</taxon>
        <taxon>Bacillota</taxon>
        <taxon>Bacilli</taxon>
        <taxon>Bacillales</taxon>
        <taxon>Paenibacillaceae</taxon>
        <taxon>Paenibacillus</taxon>
    </lineage>
</organism>
<feature type="domain" description="Response regulatory" evidence="7">
    <location>
        <begin position="4"/>
        <end position="120"/>
    </location>
</feature>
<evidence type="ECO:0000259" key="6">
    <source>
        <dbReference type="PROSITE" id="PS50043"/>
    </source>
</evidence>
<proteinExistence type="predicted"/>
<dbReference type="CDD" id="cd06170">
    <property type="entry name" value="LuxR_C_like"/>
    <property type="match status" value="1"/>
</dbReference>
<feature type="modified residue" description="4-aspartylphosphate" evidence="5">
    <location>
        <position position="55"/>
    </location>
</feature>
<name>A0A1R0Y022_9BACL</name>
<evidence type="ECO:0000256" key="5">
    <source>
        <dbReference type="PROSITE-ProRule" id="PRU00169"/>
    </source>
</evidence>
<dbReference type="GO" id="GO:0006355">
    <property type="term" value="P:regulation of DNA-templated transcription"/>
    <property type="evidence" value="ECO:0007669"/>
    <property type="project" value="InterPro"/>
</dbReference>
<dbReference type="PRINTS" id="PR00038">
    <property type="entry name" value="HTHLUXR"/>
</dbReference>
<dbReference type="SMART" id="SM00421">
    <property type="entry name" value="HTH_LUXR"/>
    <property type="match status" value="1"/>
</dbReference>
<accession>A0A1R0Y022</accession>
<dbReference type="InterPro" id="IPR001789">
    <property type="entry name" value="Sig_transdc_resp-reg_receiver"/>
</dbReference>
<evidence type="ECO:0008006" key="10">
    <source>
        <dbReference type="Google" id="ProtNLM"/>
    </source>
</evidence>
<dbReference type="EMBL" id="MPTC01000009">
    <property type="protein sequence ID" value="OMD40693.1"/>
    <property type="molecule type" value="Genomic_DNA"/>
</dbReference>
<dbReference type="GO" id="GO:0000160">
    <property type="term" value="P:phosphorelay signal transduction system"/>
    <property type="evidence" value="ECO:0007669"/>
    <property type="project" value="InterPro"/>
</dbReference>
<dbReference type="InterPro" id="IPR011006">
    <property type="entry name" value="CheY-like_superfamily"/>
</dbReference>
<dbReference type="RefSeq" id="WP_076119450.1">
    <property type="nucleotide sequence ID" value="NZ_MPTC01000009.1"/>
</dbReference>
<dbReference type="AlphaFoldDB" id="A0A1R0Y022"/>
<dbReference type="PANTHER" id="PTHR43214">
    <property type="entry name" value="TWO-COMPONENT RESPONSE REGULATOR"/>
    <property type="match status" value="1"/>
</dbReference>
<keyword evidence="4" id="KW-0804">Transcription</keyword>
<dbReference type="OrthoDB" id="9780153at2"/>
<dbReference type="GO" id="GO:0003677">
    <property type="term" value="F:DNA binding"/>
    <property type="evidence" value="ECO:0007669"/>
    <property type="project" value="UniProtKB-KW"/>
</dbReference>
<evidence type="ECO:0000313" key="8">
    <source>
        <dbReference type="EMBL" id="OMD40693.1"/>
    </source>
</evidence>
<comment type="caution">
    <text evidence="8">The sequence shown here is derived from an EMBL/GenBank/DDBJ whole genome shotgun (WGS) entry which is preliminary data.</text>
</comment>